<organism evidence="1 2">
    <name type="scientific">Glossina pallidipes</name>
    <name type="common">Tsetse fly</name>
    <dbReference type="NCBI Taxonomy" id="7398"/>
    <lineage>
        <taxon>Eukaryota</taxon>
        <taxon>Metazoa</taxon>
        <taxon>Ecdysozoa</taxon>
        <taxon>Arthropoda</taxon>
        <taxon>Hexapoda</taxon>
        <taxon>Insecta</taxon>
        <taxon>Pterygota</taxon>
        <taxon>Neoptera</taxon>
        <taxon>Endopterygota</taxon>
        <taxon>Diptera</taxon>
        <taxon>Brachycera</taxon>
        <taxon>Muscomorpha</taxon>
        <taxon>Hippoboscoidea</taxon>
        <taxon>Glossinidae</taxon>
        <taxon>Glossina</taxon>
    </lineage>
</organism>
<dbReference type="AlphaFoldDB" id="A0A1A9ZQ78"/>
<accession>A0A1A9ZQ78</accession>
<reference evidence="2" key="1">
    <citation type="submission" date="2014-03" db="EMBL/GenBank/DDBJ databases">
        <authorList>
            <person name="Aksoy S."/>
            <person name="Warren W."/>
            <person name="Wilson R.K."/>
        </authorList>
    </citation>
    <scope>NUCLEOTIDE SEQUENCE [LARGE SCALE GENOMIC DNA]</scope>
    <source>
        <strain evidence="2">IAEA</strain>
    </source>
</reference>
<proteinExistence type="predicted"/>
<keyword evidence="2" id="KW-1185">Reference proteome</keyword>
<evidence type="ECO:0000313" key="2">
    <source>
        <dbReference type="Proteomes" id="UP000092445"/>
    </source>
</evidence>
<reference evidence="1" key="2">
    <citation type="submission" date="2020-05" db="UniProtKB">
        <authorList>
            <consortium name="EnsemblMetazoa"/>
        </authorList>
    </citation>
    <scope>IDENTIFICATION</scope>
    <source>
        <strain evidence="1">IAEA</strain>
    </source>
</reference>
<evidence type="ECO:0000313" key="1">
    <source>
        <dbReference type="EnsemblMetazoa" id="GPAI021620-PA"/>
    </source>
</evidence>
<sequence>MHPLECRVADYVCDRIVLSGHIVQLSIMDDELLIFNKYLSGVVNVKQCEIEAFLIIGQRLKIKGFSTNSTSPPAPIFPEESFNENAALLGGDTKANTILNTKNKCITNAASNNSKENAVENYNIEDNNNDGASATVRQVTYRQHRFCRMPQTPHGVVQNSENGAKHVGYGITTSSANHSRGEMIVFVHLHKFLDDDHVSVHNEDTPHHDQCHTLKSVTISLTKADGSFVGH</sequence>
<dbReference type="VEuPathDB" id="VectorBase:GPAI021620"/>
<dbReference type="Proteomes" id="UP000092445">
    <property type="component" value="Unassembled WGS sequence"/>
</dbReference>
<name>A0A1A9ZQ78_GLOPL</name>
<protein>
    <submittedName>
        <fullName evidence="1">Uncharacterized protein</fullName>
    </submittedName>
</protein>
<dbReference type="EnsemblMetazoa" id="GPAI021620-RA">
    <property type="protein sequence ID" value="GPAI021620-PA"/>
    <property type="gene ID" value="GPAI021620"/>
</dbReference>